<evidence type="ECO:0000256" key="1">
    <source>
        <dbReference type="SAM" id="MobiDB-lite"/>
    </source>
</evidence>
<organism evidence="2 3">
    <name type="scientific">Klebsormidium nitens</name>
    <name type="common">Green alga</name>
    <name type="synonym">Ulothrix nitens</name>
    <dbReference type="NCBI Taxonomy" id="105231"/>
    <lineage>
        <taxon>Eukaryota</taxon>
        <taxon>Viridiplantae</taxon>
        <taxon>Streptophyta</taxon>
        <taxon>Klebsormidiophyceae</taxon>
        <taxon>Klebsormidiales</taxon>
        <taxon>Klebsormidiaceae</taxon>
        <taxon>Klebsormidium</taxon>
    </lineage>
</organism>
<sequence>MRRGNIRFPREKDNKKAKGARPSSALSAAAPILGKKGVASKPAASAAKLPAQKNEDKKVQVAERPEAEAAAVAGNSRKKQRLEEPAPEAGLGEARQQEGNSAPEAELPSQGGKRKTRASLRATVAHAEGAAVVQDLPHFSGAAEPAVPFHEGLTKEREDQRLVQLLRRICRHEQEAVDAAFGDHQHVATAADTVMRNWVRAVQTRLKEDPSMVGMSQSILAGSSLGPGAAEAADEEDDRREALLTLRSNLRSQEKAWQRLIASQEAILERDAEARAQAPKADPPAVESVGLDTTLEETRRKLAFQAEALCQLVSGVSDLCRRTEQASKDLAQDFGAKFTSILPQGSPRTLINRFMSYHPASGPS</sequence>
<proteinExistence type="predicted"/>
<keyword evidence="3" id="KW-1185">Reference proteome</keyword>
<feature type="compositionally biased region" description="Basic and acidic residues" evidence="1">
    <location>
        <begin position="53"/>
        <end position="67"/>
    </location>
</feature>
<accession>A0A1Y1HQ22</accession>
<evidence type="ECO:0000313" key="2">
    <source>
        <dbReference type="EMBL" id="GAQ79299.1"/>
    </source>
</evidence>
<dbReference type="EMBL" id="DF236977">
    <property type="protein sequence ID" value="GAQ79299.1"/>
    <property type="molecule type" value="Genomic_DNA"/>
</dbReference>
<gene>
    <name evidence="2" type="ORF">KFL_000280040</name>
</gene>
<feature type="region of interest" description="Disordered" evidence="1">
    <location>
        <begin position="1"/>
        <end position="118"/>
    </location>
</feature>
<evidence type="ECO:0000313" key="3">
    <source>
        <dbReference type="Proteomes" id="UP000054558"/>
    </source>
</evidence>
<reference evidence="2 3" key="1">
    <citation type="journal article" date="2014" name="Nat. Commun.">
        <title>Klebsormidium flaccidum genome reveals primary factors for plant terrestrial adaptation.</title>
        <authorList>
            <person name="Hori K."/>
            <person name="Maruyama F."/>
            <person name="Fujisawa T."/>
            <person name="Togashi T."/>
            <person name="Yamamoto N."/>
            <person name="Seo M."/>
            <person name="Sato S."/>
            <person name="Yamada T."/>
            <person name="Mori H."/>
            <person name="Tajima N."/>
            <person name="Moriyama T."/>
            <person name="Ikeuchi M."/>
            <person name="Watanabe M."/>
            <person name="Wada H."/>
            <person name="Kobayashi K."/>
            <person name="Saito M."/>
            <person name="Masuda T."/>
            <person name="Sasaki-Sekimoto Y."/>
            <person name="Mashiguchi K."/>
            <person name="Awai K."/>
            <person name="Shimojima M."/>
            <person name="Masuda S."/>
            <person name="Iwai M."/>
            <person name="Nobusawa T."/>
            <person name="Narise T."/>
            <person name="Kondo S."/>
            <person name="Saito H."/>
            <person name="Sato R."/>
            <person name="Murakawa M."/>
            <person name="Ihara Y."/>
            <person name="Oshima-Yamada Y."/>
            <person name="Ohtaka K."/>
            <person name="Satoh M."/>
            <person name="Sonobe K."/>
            <person name="Ishii M."/>
            <person name="Ohtani R."/>
            <person name="Kanamori-Sato M."/>
            <person name="Honoki R."/>
            <person name="Miyazaki D."/>
            <person name="Mochizuki H."/>
            <person name="Umetsu J."/>
            <person name="Higashi K."/>
            <person name="Shibata D."/>
            <person name="Kamiya Y."/>
            <person name="Sato N."/>
            <person name="Nakamura Y."/>
            <person name="Tabata S."/>
            <person name="Ida S."/>
            <person name="Kurokawa K."/>
            <person name="Ohta H."/>
        </authorList>
    </citation>
    <scope>NUCLEOTIDE SEQUENCE [LARGE SCALE GENOMIC DNA]</scope>
    <source>
        <strain evidence="2 3">NIES-2285</strain>
    </source>
</reference>
<feature type="compositionally biased region" description="Low complexity" evidence="1">
    <location>
        <begin position="39"/>
        <end position="51"/>
    </location>
</feature>
<protein>
    <submittedName>
        <fullName evidence="2">Uncharacterized protein</fullName>
    </submittedName>
</protein>
<dbReference type="Proteomes" id="UP000054558">
    <property type="component" value="Unassembled WGS sequence"/>
</dbReference>
<name>A0A1Y1HQ22_KLENI</name>
<dbReference type="AlphaFoldDB" id="A0A1Y1HQ22"/>